<feature type="binding site" evidence="7">
    <location>
        <position position="41"/>
    </location>
    <ligand>
        <name>glyoxylate</name>
        <dbReference type="ChEBI" id="CHEBI:36655"/>
    </ligand>
</feature>
<reference evidence="9 10" key="1">
    <citation type="submission" date="2020-07" db="EMBL/GenBank/DDBJ databases">
        <title>Genomic Encyclopedia of Type Strains, Phase IV (KMG-IV): sequencing the most valuable type-strain genomes for metagenomic binning, comparative biology and taxonomic classification.</title>
        <authorList>
            <person name="Goeker M."/>
        </authorList>
    </citation>
    <scope>NUCLEOTIDE SEQUENCE [LARGE SCALE GENOMIC DNA]</scope>
    <source>
        <strain evidence="9 10">DSM 45533</strain>
    </source>
</reference>
<evidence type="ECO:0000256" key="3">
    <source>
        <dbReference type="ARBA" id="ARBA00022643"/>
    </source>
</evidence>
<comment type="caution">
    <text evidence="9">The sequence shown here is derived from an EMBL/GenBank/DDBJ whole genome shotgun (WGS) entry which is preliminary data.</text>
</comment>
<dbReference type="PANTHER" id="PTHR10578:SF143">
    <property type="entry name" value="FMN-DEPENDENT ALPHA-HYDROXY ACID DEHYDROGENASE PB1A11.03"/>
    <property type="match status" value="1"/>
</dbReference>
<dbReference type="EMBL" id="JACDUR010000005">
    <property type="protein sequence ID" value="MBA2893697.1"/>
    <property type="molecule type" value="Genomic_DNA"/>
</dbReference>
<feature type="domain" description="FMN hydroxy acid dehydrogenase" evidence="8">
    <location>
        <begin position="15"/>
        <end position="376"/>
    </location>
</feature>
<dbReference type="PROSITE" id="PS51349">
    <property type="entry name" value="FMN_HYDROXY_ACID_DH_2"/>
    <property type="match status" value="1"/>
</dbReference>
<dbReference type="PROSITE" id="PS00557">
    <property type="entry name" value="FMN_HYDROXY_ACID_DH_1"/>
    <property type="match status" value="1"/>
</dbReference>
<feature type="binding site" evidence="7">
    <location>
        <position position="183"/>
    </location>
    <ligand>
        <name>glyoxylate</name>
        <dbReference type="ChEBI" id="CHEBI:36655"/>
    </ligand>
</feature>
<dbReference type="SUPFAM" id="SSF51395">
    <property type="entry name" value="FMN-linked oxidoreductases"/>
    <property type="match status" value="1"/>
</dbReference>
<evidence type="ECO:0000256" key="2">
    <source>
        <dbReference type="ARBA" id="ARBA00022630"/>
    </source>
</evidence>
<evidence type="ECO:0000259" key="8">
    <source>
        <dbReference type="PROSITE" id="PS51349"/>
    </source>
</evidence>
<evidence type="ECO:0000256" key="1">
    <source>
        <dbReference type="ARBA" id="ARBA00001917"/>
    </source>
</evidence>
<accession>A0A7W0CM32</accession>
<dbReference type="Proteomes" id="UP000530928">
    <property type="component" value="Unassembled WGS sequence"/>
</dbReference>
<keyword evidence="3 7" id="KW-0288">FMN</keyword>
<keyword evidence="4" id="KW-0560">Oxidoreductase</keyword>
<feature type="binding site" evidence="7">
    <location>
        <position position="247"/>
    </location>
    <ligand>
        <name>FMN</name>
        <dbReference type="ChEBI" id="CHEBI:58210"/>
    </ligand>
</feature>
<feature type="binding site" evidence="7">
    <location>
        <begin position="302"/>
        <end position="306"/>
    </location>
    <ligand>
        <name>FMN</name>
        <dbReference type="ChEBI" id="CHEBI:58210"/>
    </ligand>
</feature>
<comment type="cofactor">
    <cofactor evidence="1">
        <name>FMN</name>
        <dbReference type="ChEBI" id="CHEBI:58210"/>
    </cofactor>
</comment>
<comment type="similarity">
    <text evidence="5">Belongs to the FMN-dependent alpha-hydroxy acid dehydrogenase family.</text>
</comment>
<evidence type="ECO:0000256" key="7">
    <source>
        <dbReference type="PIRSR" id="PIRSR000138-2"/>
    </source>
</evidence>
<dbReference type="GO" id="GO:0016853">
    <property type="term" value="F:isomerase activity"/>
    <property type="evidence" value="ECO:0007669"/>
    <property type="project" value="UniProtKB-KW"/>
</dbReference>
<name>A0A7W0CM32_9ACTN</name>
<evidence type="ECO:0000256" key="6">
    <source>
        <dbReference type="PIRSR" id="PIRSR000138-1"/>
    </source>
</evidence>
<feature type="binding site" evidence="7">
    <location>
        <position position="148"/>
    </location>
    <ligand>
        <name>glyoxylate</name>
        <dbReference type="ChEBI" id="CHEBI:36655"/>
    </ligand>
</feature>
<dbReference type="InterPro" id="IPR008259">
    <property type="entry name" value="FMN_hydac_DH_AS"/>
</dbReference>
<evidence type="ECO:0000313" key="10">
    <source>
        <dbReference type="Proteomes" id="UP000530928"/>
    </source>
</evidence>
<feature type="binding site" evidence="7">
    <location>
        <position position="124"/>
    </location>
    <ligand>
        <name>FMN</name>
        <dbReference type="ChEBI" id="CHEBI:58210"/>
    </ligand>
</feature>
<evidence type="ECO:0000256" key="5">
    <source>
        <dbReference type="ARBA" id="ARBA00024042"/>
    </source>
</evidence>
<dbReference type="FunFam" id="3.20.20.70:FF:000029">
    <property type="entry name" value="L-lactate dehydrogenase"/>
    <property type="match status" value="1"/>
</dbReference>
<evidence type="ECO:0000313" key="9">
    <source>
        <dbReference type="EMBL" id="MBA2893697.1"/>
    </source>
</evidence>
<dbReference type="AlphaFoldDB" id="A0A7W0CM32"/>
<dbReference type="Gene3D" id="3.20.20.70">
    <property type="entry name" value="Aldolase class I"/>
    <property type="match status" value="1"/>
</dbReference>
<feature type="binding site" evidence="7">
    <location>
        <position position="269"/>
    </location>
    <ligand>
        <name>FMN</name>
        <dbReference type="ChEBI" id="CHEBI:58210"/>
    </ligand>
</feature>
<dbReference type="Pfam" id="PF01070">
    <property type="entry name" value="FMN_dh"/>
    <property type="match status" value="1"/>
</dbReference>
<protein>
    <submittedName>
        <fullName evidence="9">Isopentenyl diphosphate isomerase/L-lactate dehydrogenase-like FMN-dependent dehydrogenase</fullName>
    </submittedName>
</protein>
<keyword evidence="9" id="KW-0413">Isomerase</keyword>
<feature type="binding site" evidence="7">
    <location>
        <begin position="95"/>
        <end position="97"/>
    </location>
    <ligand>
        <name>FMN</name>
        <dbReference type="ChEBI" id="CHEBI:58210"/>
    </ligand>
</feature>
<dbReference type="PANTHER" id="PTHR10578">
    <property type="entry name" value="S -2-HYDROXY-ACID OXIDASE-RELATED"/>
    <property type="match status" value="1"/>
</dbReference>
<feature type="binding site" evidence="7">
    <location>
        <position position="146"/>
    </location>
    <ligand>
        <name>FMN</name>
        <dbReference type="ChEBI" id="CHEBI:58210"/>
    </ligand>
</feature>
<feature type="binding site" evidence="7">
    <location>
        <position position="271"/>
    </location>
    <ligand>
        <name>glyoxylate</name>
        <dbReference type="ChEBI" id="CHEBI:36655"/>
    </ligand>
</feature>
<dbReference type="RefSeq" id="WP_181612479.1">
    <property type="nucleotide sequence ID" value="NZ_BAABAM010000005.1"/>
</dbReference>
<dbReference type="InterPro" id="IPR012133">
    <property type="entry name" value="Alpha-hydoxy_acid_DH_FMN"/>
</dbReference>
<feature type="binding site" evidence="7">
    <location>
        <position position="174"/>
    </location>
    <ligand>
        <name>FMN</name>
        <dbReference type="ChEBI" id="CHEBI:58210"/>
    </ligand>
</feature>
<sequence length="381" mass="40347">MNFSDQQLGIYLGGKAPEITTDLAGLEEHARQVLSPEALGYIVPSAGSGATARANRAAFDRYRIVPRMLRGVARERDLSCEILGTRMPAPLMVAPMGVQKLAHPEGELATVRAAAALGVPYVHSTAATHSFEEVAQAGGDAPRWYQLYWPTSEQVCLSFLARAKAAGFSALVLTLDTGLLGWRPADLDRAFLPFLNGVGLANYLTDPNFEGVDNPVLHWAQMFPNPGLSWDDLPFLRRHWDGPIVLKGIVSREDAVLAAEYGMDGVIVSNHGGRQVDGGIAALDALPGIADLVGDRLTVLFDSGVRNGADAVKALALGARAVLIGRPVLYGLALGGQAGVDHVLRCLLGELDITLALSGHSDAHDLRGLVSVASSTVGPRD</sequence>
<gene>
    <name evidence="9" type="ORF">HNR30_005058</name>
</gene>
<organism evidence="9 10">
    <name type="scientific">Nonomuraea soli</name>
    <dbReference type="NCBI Taxonomy" id="1032476"/>
    <lineage>
        <taxon>Bacteria</taxon>
        <taxon>Bacillati</taxon>
        <taxon>Actinomycetota</taxon>
        <taxon>Actinomycetes</taxon>
        <taxon>Streptosporangiales</taxon>
        <taxon>Streptosporangiaceae</taxon>
        <taxon>Nonomuraea</taxon>
    </lineage>
</organism>
<dbReference type="GO" id="GO:0016614">
    <property type="term" value="F:oxidoreductase activity, acting on CH-OH group of donors"/>
    <property type="evidence" value="ECO:0007669"/>
    <property type="project" value="UniProtKB-ARBA"/>
</dbReference>
<proteinExistence type="inferred from homology"/>
<evidence type="ECO:0000256" key="4">
    <source>
        <dbReference type="ARBA" id="ARBA00023002"/>
    </source>
</evidence>
<feature type="active site" description="Proton acceptor" evidence="6">
    <location>
        <position position="271"/>
    </location>
</feature>
<feature type="binding site" evidence="7">
    <location>
        <position position="274"/>
    </location>
    <ligand>
        <name>glyoxylate</name>
        <dbReference type="ChEBI" id="CHEBI:36655"/>
    </ligand>
</feature>
<feature type="binding site" evidence="7">
    <location>
        <begin position="325"/>
        <end position="326"/>
    </location>
    <ligand>
        <name>FMN</name>
        <dbReference type="ChEBI" id="CHEBI:58210"/>
    </ligand>
</feature>
<keyword evidence="2 7" id="KW-0285">Flavoprotein</keyword>
<dbReference type="GO" id="GO:0010181">
    <property type="term" value="F:FMN binding"/>
    <property type="evidence" value="ECO:0007669"/>
    <property type="project" value="InterPro"/>
</dbReference>
<dbReference type="PIRSF" id="PIRSF000138">
    <property type="entry name" value="Al-hdrx_acd_dh"/>
    <property type="match status" value="1"/>
</dbReference>
<keyword evidence="10" id="KW-1185">Reference proteome</keyword>
<dbReference type="InterPro" id="IPR000262">
    <property type="entry name" value="FMN-dep_DH"/>
</dbReference>
<dbReference type="InterPro" id="IPR013785">
    <property type="entry name" value="Aldolase_TIM"/>
</dbReference>
<dbReference type="InterPro" id="IPR037396">
    <property type="entry name" value="FMN_HAD"/>
</dbReference>